<dbReference type="CDD" id="cd06325">
    <property type="entry name" value="PBP1_ABC_unchar_transporter"/>
    <property type="match status" value="1"/>
</dbReference>
<dbReference type="Gene3D" id="3.40.50.2300">
    <property type="match status" value="2"/>
</dbReference>
<organism evidence="1 2">
    <name type="scientific">Vibrio nigripulchritudo SOn1</name>
    <dbReference type="NCBI Taxonomy" id="1238450"/>
    <lineage>
        <taxon>Bacteria</taxon>
        <taxon>Pseudomonadati</taxon>
        <taxon>Pseudomonadota</taxon>
        <taxon>Gammaproteobacteria</taxon>
        <taxon>Vibrionales</taxon>
        <taxon>Vibrionaceae</taxon>
        <taxon>Vibrio</taxon>
    </lineage>
</organism>
<dbReference type="InterPro" id="IPR028082">
    <property type="entry name" value="Peripla_BP_I"/>
</dbReference>
<dbReference type="Pfam" id="PF04392">
    <property type="entry name" value="ABC_sub_bind"/>
    <property type="match status" value="1"/>
</dbReference>
<dbReference type="RefSeq" id="WP_022611043.1">
    <property type="nucleotide sequence ID" value="NZ_LK391965.1"/>
</dbReference>
<proteinExistence type="predicted"/>
<dbReference type="EMBL" id="CAOF01000062">
    <property type="protein sequence ID" value="CCO45641.1"/>
    <property type="molecule type" value="Genomic_DNA"/>
</dbReference>
<dbReference type="AlphaFoldDB" id="A0AAV2VLN4"/>
<evidence type="ECO:0000313" key="1">
    <source>
        <dbReference type="EMBL" id="CCO45641.1"/>
    </source>
</evidence>
<name>A0AAV2VLN4_9VIBR</name>
<comment type="caution">
    <text evidence="1">The sequence shown here is derived from an EMBL/GenBank/DDBJ whole genome shotgun (WGS) entry which is preliminary data.</text>
</comment>
<dbReference type="SUPFAM" id="SSF53822">
    <property type="entry name" value="Periplasmic binding protein-like I"/>
    <property type="match status" value="1"/>
</dbReference>
<dbReference type="InterPro" id="IPR007487">
    <property type="entry name" value="ABC_transpt-TYRBP-like"/>
</dbReference>
<dbReference type="Proteomes" id="UP000018211">
    <property type="component" value="Unassembled WGS sequence"/>
</dbReference>
<reference evidence="1 2" key="1">
    <citation type="journal article" date="2013" name="ISME J.">
        <title>Comparative genomics of pathogenic lineages of Vibrio nigripulchritudo identifies virulence-associated traits.</title>
        <authorList>
            <person name="Goudenege D."/>
            <person name="Labreuche Y."/>
            <person name="Krin E."/>
            <person name="Ansquer D."/>
            <person name="Mangenot S."/>
            <person name="Calteau A."/>
            <person name="Medigue C."/>
            <person name="Mazel D."/>
            <person name="Polz M.F."/>
            <person name="Le Roux F."/>
        </authorList>
    </citation>
    <scope>NUCLEOTIDE SEQUENCE [LARGE SCALE GENOMIC DNA]</scope>
    <source>
        <strain evidence="1 2">SOn1</strain>
    </source>
</reference>
<accession>A0AAV2VLN4</accession>
<gene>
    <name evidence="1" type="ORF">VIBNISOn1_1540006</name>
</gene>
<protein>
    <submittedName>
        <fullName evidence="1">ABC-type transport system, periplasmic component</fullName>
    </submittedName>
</protein>
<evidence type="ECO:0000313" key="2">
    <source>
        <dbReference type="Proteomes" id="UP000018211"/>
    </source>
</evidence>
<dbReference type="PANTHER" id="PTHR35271:SF1">
    <property type="entry name" value="ABC TRANSPORTER, SUBSTRATE-BINDING LIPOPROTEIN"/>
    <property type="match status" value="1"/>
</dbReference>
<sequence length="342" mass="37845">MERFALAQFAFLHDSIWKPKFRMHLPMTVLFSFIFSFYCQASDKNQQFTIGLATWGGYESSVAGFKDGIAEFGLVEGKNLTLITGDPGTREEQKQNSTLKLKEARPDLVFSVTTTGTTLVKKLLPASTPIVFSVVTYPADSGLIESFEYSGNNLVGTSNYVSNKHYVTLLKKLLPNTRRIAIFHRDGEPNSKIQAANMLRLLKRENIEANIISVESIPQLTGLAQQYAGRVDAFMTTTDTLMQSGGEEALIKVSHEFKVPILSSNKSGILKGSTFGPVADFYTLGKIAGRKAGQILINNTPPTQLPSELQEPPQFLVNRKAMQLLNIRIPDDIGDMVTWVSE</sequence>
<dbReference type="PANTHER" id="PTHR35271">
    <property type="entry name" value="ABC TRANSPORTER, SUBSTRATE-BINDING LIPOPROTEIN-RELATED"/>
    <property type="match status" value="1"/>
</dbReference>